<dbReference type="InterPro" id="IPR011051">
    <property type="entry name" value="RmlC_Cupin_sf"/>
</dbReference>
<organism evidence="1 2">
    <name type="scientific">Kwoniella newhampshirensis</name>
    <dbReference type="NCBI Taxonomy" id="1651941"/>
    <lineage>
        <taxon>Eukaryota</taxon>
        <taxon>Fungi</taxon>
        <taxon>Dikarya</taxon>
        <taxon>Basidiomycota</taxon>
        <taxon>Agaricomycotina</taxon>
        <taxon>Tremellomycetes</taxon>
        <taxon>Tremellales</taxon>
        <taxon>Cryptococcaceae</taxon>
        <taxon>Kwoniella</taxon>
    </lineage>
</organism>
<accession>A0AAW0Z5G6</accession>
<dbReference type="AlphaFoldDB" id="A0AAW0Z5G6"/>
<reference evidence="1 2" key="1">
    <citation type="journal article" date="2024" name="bioRxiv">
        <title>Comparative genomics of Cryptococcus and Kwoniella reveals pathogenesis evolution and contrasting karyotype dynamics via intercentromeric recombination or chromosome fusion.</title>
        <authorList>
            <person name="Coelho M.A."/>
            <person name="David-Palma M."/>
            <person name="Shea T."/>
            <person name="Bowers K."/>
            <person name="McGinley-Smith S."/>
            <person name="Mohammad A.W."/>
            <person name="Gnirke A."/>
            <person name="Yurkov A.M."/>
            <person name="Nowrousian M."/>
            <person name="Sun S."/>
            <person name="Cuomo C.A."/>
            <person name="Heitman J."/>
        </authorList>
    </citation>
    <scope>NUCLEOTIDE SEQUENCE [LARGE SCALE GENOMIC DNA]</scope>
    <source>
        <strain evidence="1 2">CBS 13917</strain>
    </source>
</reference>
<dbReference type="SUPFAM" id="SSF51182">
    <property type="entry name" value="RmlC-like cupins"/>
    <property type="match status" value="1"/>
</dbReference>
<sequence>MSEKPLIQIWHGADKMPLINIKAGSWVFDMGTSEVNENQYTGGIFIKDEFAVDLKNDSFPGNEWKYILEGEWHMIQNGEKLVAKPGDVVFLPKGTAFQSLKNPFKAFFVTNRGAQEHKPYK</sequence>
<proteinExistence type="predicted"/>
<comment type="caution">
    <text evidence="1">The sequence shown here is derived from an EMBL/GenBank/DDBJ whole genome shotgun (WGS) entry which is preliminary data.</text>
</comment>
<dbReference type="RefSeq" id="XP_066805684.1">
    <property type="nucleotide sequence ID" value="XM_066943142.1"/>
</dbReference>
<dbReference type="KEGG" id="kne:92177262"/>
<evidence type="ECO:0000313" key="1">
    <source>
        <dbReference type="EMBL" id="KAK8869438.1"/>
    </source>
</evidence>
<dbReference type="InterPro" id="IPR010424">
    <property type="entry name" value="EutQ"/>
</dbReference>
<dbReference type="InterPro" id="IPR014710">
    <property type="entry name" value="RmlC-like_jellyroll"/>
</dbReference>
<name>A0AAW0Z5G6_9TREE</name>
<dbReference type="Gene3D" id="2.60.120.10">
    <property type="entry name" value="Jelly Rolls"/>
    <property type="match status" value="1"/>
</dbReference>
<dbReference type="GeneID" id="92177262"/>
<dbReference type="Proteomes" id="UP001388673">
    <property type="component" value="Unassembled WGS sequence"/>
</dbReference>
<evidence type="ECO:0008006" key="3">
    <source>
        <dbReference type="Google" id="ProtNLM"/>
    </source>
</evidence>
<dbReference type="EMBL" id="JBCAWK010000001">
    <property type="protein sequence ID" value="KAK8869438.1"/>
    <property type="molecule type" value="Genomic_DNA"/>
</dbReference>
<dbReference type="Pfam" id="PF06249">
    <property type="entry name" value="EutQ"/>
    <property type="match status" value="1"/>
</dbReference>
<gene>
    <name evidence="1" type="ORF">IAR55_000002</name>
</gene>
<protein>
    <recommendedName>
        <fullName evidence="3">(S)-ureidoglycine aminohydrolase cupin domain-containing protein</fullName>
    </recommendedName>
</protein>
<keyword evidence="2" id="KW-1185">Reference proteome</keyword>
<evidence type="ECO:0000313" key="2">
    <source>
        <dbReference type="Proteomes" id="UP001388673"/>
    </source>
</evidence>